<dbReference type="EMBL" id="JAAGOH010000007">
    <property type="protein sequence ID" value="NDY91163.1"/>
    <property type="molecule type" value="Genomic_DNA"/>
</dbReference>
<sequence length="702" mass="75299">MSNAALPLPPLLHLLSWGLAAVLAASLAWLTLSLVHSGAQQLGQTDTRRRWEWAQGLGLTVGLSLSTSAWLLTLTGLDGLTPGSGLAAAGVAGLGVAVLWLLPLAALPAAPAWRQTAWEAVVMATLWTAAAAVGHGGQAPGLGLLAGVWALQLLGWGLSLGLMRHPATRGWADALQALPLVLAQCLALGLCTALAPAAALASSGTERLASAAGLGLALLSLWLMAGAARHQLRLDHQLAVTQRSLGEAKRRLQENAQLDPLTGLPNRAWFEERLLQALSRAEARQGHVAVMFIDLDGFKPVNDTYGHATGDALLREMGRRLRGLRKVGDEVARIGGDEFLLLAESPGGRAGAAATARQLMDLIGQPYRLAAGGTATLGCSIGIAISPDMVPGRRLVAAADAAMYATKRQGGHGYMFYEPGMDPEGREQFDLRQDLMSAVEQDELELVYQPKVDGRSGQITGAEALLRWNHPQRGLVMPATFLPLAEQAGLSGRLARWVVQQACGQLRRWRTQGLRMRLSINVSALQLQQGDLHTLVRQTVEQQGIDPAQLTLEIVETALMDEQSLERMRRLAATGVKLAIDDFGMGYCNFSLLRRLDIAQIKIDRALFLDIEHSPDARAVVDAIVRMAHALELRVVAEGVETEGQRHALLALGCQEMQGHLFAKPMSALKLGLWAMEDWARPGEAMFRPSLFDEQAAQPAPL</sequence>
<dbReference type="InterPro" id="IPR052155">
    <property type="entry name" value="Biofilm_reg_signaling"/>
</dbReference>
<dbReference type="Pfam" id="PF00990">
    <property type="entry name" value="GGDEF"/>
    <property type="match status" value="1"/>
</dbReference>
<feature type="transmembrane region" description="Helical" evidence="1">
    <location>
        <begin position="175"/>
        <end position="202"/>
    </location>
</feature>
<feature type="domain" description="GGDEF" evidence="3">
    <location>
        <begin position="286"/>
        <end position="419"/>
    </location>
</feature>
<accession>A0A7C9TJT3</accession>
<dbReference type="Pfam" id="PF00563">
    <property type="entry name" value="EAL"/>
    <property type="match status" value="1"/>
</dbReference>
<dbReference type="RefSeq" id="WP_163457013.1">
    <property type="nucleotide sequence ID" value="NZ_JAAGOH010000007.1"/>
</dbReference>
<evidence type="ECO:0000313" key="5">
    <source>
        <dbReference type="Proteomes" id="UP000484255"/>
    </source>
</evidence>
<dbReference type="PROSITE" id="PS50887">
    <property type="entry name" value="GGDEF"/>
    <property type="match status" value="1"/>
</dbReference>
<evidence type="ECO:0000259" key="3">
    <source>
        <dbReference type="PROSITE" id="PS50887"/>
    </source>
</evidence>
<dbReference type="InterPro" id="IPR000160">
    <property type="entry name" value="GGDEF_dom"/>
</dbReference>
<dbReference type="SMART" id="SM00052">
    <property type="entry name" value="EAL"/>
    <property type="match status" value="1"/>
</dbReference>
<dbReference type="CDD" id="cd01948">
    <property type="entry name" value="EAL"/>
    <property type="match status" value="1"/>
</dbReference>
<feature type="transmembrane region" description="Helical" evidence="1">
    <location>
        <begin position="142"/>
        <end position="163"/>
    </location>
</feature>
<feature type="transmembrane region" description="Helical" evidence="1">
    <location>
        <begin position="53"/>
        <end position="73"/>
    </location>
</feature>
<dbReference type="Gene3D" id="3.30.70.270">
    <property type="match status" value="1"/>
</dbReference>
<name>A0A7C9TJT3_9BURK</name>
<proteinExistence type="predicted"/>
<dbReference type="Proteomes" id="UP000484255">
    <property type="component" value="Unassembled WGS sequence"/>
</dbReference>
<dbReference type="PANTHER" id="PTHR44757">
    <property type="entry name" value="DIGUANYLATE CYCLASE DGCP"/>
    <property type="match status" value="1"/>
</dbReference>
<evidence type="ECO:0000256" key="1">
    <source>
        <dbReference type="SAM" id="Phobius"/>
    </source>
</evidence>
<dbReference type="PANTHER" id="PTHR44757:SF2">
    <property type="entry name" value="BIOFILM ARCHITECTURE MAINTENANCE PROTEIN MBAA"/>
    <property type="match status" value="1"/>
</dbReference>
<dbReference type="NCBIfam" id="TIGR00254">
    <property type="entry name" value="GGDEF"/>
    <property type="match status" value="1"/>
</dbReference>
<evidence type="ECO:0000259" key="2">
    <source>
        <dbReference type="PROSITE" id="PS50883"/>
    </source>
</evidence>
<evidence type="ECO:0000313" key="4">
    <source>
        <dbReference type="EMBL" id="NDY91163.1"/>
    </source>
</evidence>
<keyword evidence="1" id="KW-1133">Transmembrane helix</keyword>
<dbReference type="Gene3D" id="3.20.20.450">
    <property type="entry name" value="EAL domain"/>
    <property type="match status" value="1"/>
</dbReference>
<keyword evidence="1" id="KW-0812">Transmembrane</keyword>
<reference evidence="4 5" key="1">
    <citation type="submission" date="2020-02" db="EMBL/GenBank/DDBJ databases">
        <title>Ideonella bacterium strain TBM-1.</title>
        <authorList>
            <person name="Chen W.-M."/>
        </authorList>
    </citation>
    <scope>NUCLEOTIDE SEQUENCE [LARGE SCALE GENOMIC DNA]</scope>
    <source>
        <strain evidence="4 5">TBM-1</strain>
    </source>
</reference>
<keyword evidence="5" id="KW-1185">Reference proteome</keyword>
<dbReference type="AlphaFoldDB" id="A0A7C9TJT3"/>
<feature type="transmembrane region" description="Helical" evidence="1">
    <location>
        <begin position="85"/>
        <end position="105"/>
    </location>
</feature>
<protein>
    <submittedName>
        <fullName evidence="4">Bifunctional diguanylate cyclase/phosphodiesterase</fullName>
    </submittedName>
</protein>
<keyword evidence="1" id="KW-0472">Membrane</keyword>
<feature type="transmembrane region" description="Helical" evidence="1">
    <location>
        <begin position="208"/>
        <end position="228"/>
    </location>
</feature>
<dbReference type="SUPFAM" id="SSF55073">
    <property type="entry name" value="Nucleotide cyclase"/>
    <property type="match status" value="1"/>
</dbReference>
<dbReference type="CDD" id="cd01949">
    <property type="entry name" value="GGDEF"/>
    <property type="match status" value="1"/>
</dbReference>
<comment type="caution">
    <text evidence="4">The sequence shown here is derived from an EMBL/GenBank/DDBJ whole genome shotgun (WGS) entry which is preliminary data.</text>
</comment>
<dbReference type="SMART" id="SM00267">
    <property type="entry name" value="GGDEF"/>
    <property type="match status" value="1"/>
</dbReference>
<feature type="domain" description="EAL" evidence="2">
    <location>
        <begin position="428"/>
        <end position="679"/>
    </location>
</feature>
<feature type="transmembrane region" description="Helical" evidence="1">
    <location>
        <begin position="12"/>
        <end position="32"/>
    </location>
</feature>
<dbReference type="InterPro" id="IPR029787">
    <property type="entry name" value="Nucleotide_cyclase"/>
</dbReference>
<gene>
    <name evidence="4" type="ORF">G3A44_08145</name>
</gene>
<dbReference type="InterPro" id="IPR043128">
    <property type="entry name" value="Rev_trsase/Diguanyl_cyclase"/>
</dbReference>
<organism evidence="4 5">
    <name type="scientific">Ideonella livida</name>
    <dbReference type="NCBI Taxonomy" id="2707176"/>
    <lineage>
        <taxon>Bacteria</taxon>
        <taxon>Pseudomonadati</taxon>
        <taxon>Pseudomonadota</taxon>
        <taxon>Betaproteobacteria</taxon>
        <taxon>Burkholderiales</taxon>
        <taxon>Sphaerotilaceae</taxon>
        <taxon>Ideonella</taxon>
    </lineage>
</organism>
<dbReference type="SUPFAM" id="SSF141868">
    <property type="entry name" value="EAL domain-like"/>
    <property type="match status" value="1"/>
</dbReference>
<dbReference type="PROSITE" id="PS50883">
    <property type="entry name" value="EAL"/>
    <property type="match status" value="1"/>
</dbReference>
<dbReference type="InterPro" id="IPR035919">
    <property type="entry name" value="EAL_sf"/>
</dbReference>
<dbReference type="InterPro" id="IPR001633">
    <property type="entry name" value="EAL_dom"/>
</dbReference>